<reference evidence="3" key="4">
    <citation type="submission" date="2025-08" db="UniProtKB">
        <authorList>
            <consortium name="Ensembl"/>
        </authorList>
    </citation>
    <scope>IDENTIFICATION</scope>
</reference>
<protein>
    <recommendedName>
        <fullName evidence="5">Transmembrane protein 72</fullName>
    </recommendedName>
</protein>
<accession>A0A4W3HX32</accession>
<feature type="transmembrane region" description="Helical" evidence="2">
    <location>
        <begin position="12"/>
        <end position="30"/>
    </location>
</feature>
<dbReference type="PANTHER" id="PTHR28474:SF1">
    <property type="entry name" value="TRANSMEMBRANE PROTEIN 72"/>
    <property type="match status" value="1"/>
</dbReference>
<feature type="transmembrane region" description="Helical" evidence="2">
    <location>
        <begin position="42"/>
        <end position="65"/>
    </location>
</feature>
<dbReference type="Pfam" id="PF16054">
    <property type="entry name" value="TMEM72"/>
    <property type="match status" value="1"/>
</dbReference>
<reference evidence="3" key="5">
    <citation type="submission" date="2025-09" db="UniProtKB">
        <authorList>
            <consortium name="Ensembl"/>
        </authorList>
    </citation>
    <scope>IDENTIFICATION</scope>
</reference>
<keyword evidence="2" id="KW-0472">Membrane</keyword>
<name>A0A4W3HX32_CALMI</name>
<reference evidence="4" key="1">
    <citation type="journal article" date="2006" name="Science">
        <title>Ancient noncoding elements conserved in the human genome.</title>
        <authorList>
            <person name="Venkatesh B."/>
            <person name="Kirkness E.F."/>
            <person name="Loh Y.H."/>
            <person name="Halpern A.L."/>
            <person name="Lee A.P."/>
            <person name="Johnson J."/>
            <person name="Dandona N."/>
            <person name="Viswanathan L.D."/>
            <person name="Tay A."/>
            <person name="Venter J.C."/>
            <person name="Strausberg R.L."/>
            <person name="Brenner S."/>
        </authorList>
    </citation>
    <scope>NUCLEOTIDE SEQUENCE [LARGE SCALE GENOMIC DNA]</scope>
</reference>
<evidence type="ECO:0000313" key="3">
    <source>
        <dbReference type="Ensembl" id="ENSCMIP00000020921.1"/>
    </source>
</evidence>
<feature type="compositionally biased region" description="Basic and acidic residues" evidence="1">
    <location>
        <begin position="209"/>
        <end position="222"/>
    </location>
</feature>
<feature type="transmembrane region" description="Helical" evidence="2">
    <location>
        <begin position="92"/>
        <end position="112"/>
    </location>
</feature>
<reference evidence="4" key="2">
    <citation type="journal article" date="2007" name="PLoS Biol.">
        <title>Survey sequencing and comparative analysis of the elephant shark (Callorhinchus milii) genome.</title>
        <authorList>
            <person name="Venkatesh B."/>
            <person name="Kirkness E.F."/>
            <person name="Loh Y.H."/>
            <person name="Halpern A.L."/>
            <person name="Lee A.P."/>
            <person name="Johnson J."/>
            <person name="Dandona N."/>
            <person name="Viswanathan L.D."/>
            <person name="Tay A."/>
            <person name="Venter J.C."/>
            <person name="Strausberg R.L."/>
            <person name="Brenner S."/>
        </authorList>
    </citation>
    <scope>NUCLEOTIDE SEQUENCE [LARGE SCALE GENOMIC DNA]</scope>
</reference>
<dbReference type="Ensembl" id="ENSCMIT00000021304.1">
    <property type="protein sequence ID" value="ENSCMIP00000020921.1"/>
    <property type="gene ID" value="ENSCMIG00000009610.1"/>
</dbReference>
<feature type="region of interest" description="Disordered" evidence="1">
    <location>
        <begin position="203"/>
        <end position="222"/>
    </location>
</feature>
<dbReference type="InterPro" id="IPR032055">
    <property type="entry name" value="TMEM72"/>
</dbReference>
<dbReference type="GeneTree" id="ENSGT00390000006888"/>
<keyword evidence="2" id="KW-1133">Transmembrane helix</keyword>
<organism evidence="3 4">
    <name type="scientific">Callorhinchus milii</name>
    <name type="common">Ghost shark</name>
    <dbReference type="NCBI Taxonomy" id="7868"/>
    <lineage>
        <taxon>Eukaryota</taxon>
        <taxon>Metazoa</taxon>
        <taxon>Chordata</taxon>
        <taxon>Craniata</taxon>
        <taxon>Vertebrata</taxon>
        <taxon>Chondrichthyes</taxon>
        <taxon>Holocephali</taxon>
        <taxon>Chimaeriformes</taxon>
        <taxon>Callorhinchidae</taxon>
        <taxon>Callorhinchus</taxon>
    </lineage>
</organism>
<dbReference type="AlphaFoldDB" id="A0A4W3HX32"/>
<keyword evidence="4" id="KW-1185">Reference proteome</keyword>
<evidence type="ECO:0000313" key="4">
    <source>
        <dbReference type="Proteomes" id="UP000314986"/>
    </source>
</evidence>
<sequence length="262" mass="29266">MDAGRIWKGLEYTCRVLGISTASVLLGVGIDTGVRGQFTKLAVYLLFSGILLILLEGSYFVDVFLVKHPLTGCGKAENKLCRLWRKTVRPNGLQKFVLFIFLSVACFLHPVLIWHATIPGAMLVVSGLAYFALNLRKRFQEELPDCEASRQRRSGVYVTGIVSSSSGRKEEQMYSFHCDVKEKKTVLVAYLRNILKLSNPHCSAVSEGPKAHVDDSSDSEKPTVKMKHMQLEESVIQIIPAETESPEMEQEETSDKAPIIFK</sequence>
<evidence type="ECO:0008006" key="5">
    <source>
        <dbReference type="Google" id="ProtNLM"/>
    </source>
</evidence>
<dbReference type="OMA" id="FKCQPGS"/>
<dbReference type="Proteomes" id="UP000314986">
    <property type="component" value="Unassembled WGS sequence"/>
</dbReference>
<reference evidence="4" key="3">
    <citation type="journal article" date="2014" name="Nature">
        <title>Elephant shark genome provides unique insights into gnathostome evolution.</title>
        <authorList>
            <consortium name="International Elephant Shark Genome Sequencing Consortium"/>
            <person name="Venkatesh B."/>
            <person name="Lee A.P."/>
            <person name="Ravi V."/>
            <person name="Maurya A.K."/>
            <person name="Lian M.M."/>
            <person name="Swann J.B."/>
            <person name="Ohta Y."/>
            <person name="Flajnik M.F."/>
            <person name="Sutoh Y."/>
            <person name="Kasahara M."/>
            <person name="Hoon S."/>
            <person name="Gangu V."/>
            <person name="Roy S.W."/>
            <person name="Irimia M."/>
            <person name="Korzh V."/>
            <person name="Kondrychyn I."/>
            <person name="Lim Z.W."/>
            <person name="Tay B.H."/>
            <person name="Tohari S."/>
            <person name="Kong K.W."/>
            <person name="Ho S."/>
            <person name="Lorente-Galdos B."/>
            <person name="Quilez J."/>
            <person name="Marques-Bonet T."/>
            <person name="Raney B.J."/>
            <person name="Ingham P.W."/>
            <person name="Tay A."/>
            <person name="Hillier L.W."/>
            <person name="Minx P."/>
            <person name="Boehm T."/>
            <person name="Wilson R.K."/>
            <person name="Brenner S."/>
            <person name="Warren W.C."/>
        </authorList>
    </citation>
    <scope>NUCLEOTIDE SEQUENCE [LARGE SCALE GENOMIC DNA]</scope>
</reference>
<evidence type="ECO:0000256" key="1">
    <source>
        <dbReference type="SAM" id="MobiDB-lite"/>
    </source>
</evidence>
<dbReference type="InParanoid" id="A0A4W3HX32"/>
<dbReference type="STRING" id="7868.ENSCMIP00000020921"/>
<evidence type="ECO:0000256" key="2">
    <source>
        <dbReference type="SAM" id="Phobius"/>
    </source>
</evidence>
<proteinExistence type="predicted"/>
<feature type="region of interest" description="Disordered" evidence="1">
    <location>
        <begin position="239"/>
        <end position="262"/>
    </location>
</feature>
<keyword evidence="2" id="KW-0812">Transmembrane</keyword>
<dbReference type="PANTHER" id="PTHR28474">
    <property type="entry name" value="TRANSMEMBRANE PROTEIN 72"/>
    <property type="match status" value="1"/>
</dbReference>